<evidence type="ECO:0000256" key="2">
    <source>
        <dbReference type="ARBA" id="ARBA00022801"/>
    </source>
</evidence>
<dbReference type="PANTHER" id="PTHR31793">
    <property type="entry name" value="4-HYDROXYBENZOYL-COA THIOESTERASE FAMILY MEMBER"/>
    <property type="match status" value="1"/>
</dbReference>
<dbReference type="InterPro" id="IPR008272">
    <property type="entry name" value="HB-CoA_thioesterase_AS"/>
</dbReference>
<dbReference type="Pfam" id="PF03061">
    <property type="entry name" value="4HBT"/>
    <property type="match status" value="1"/>
</dbReference>
<dbReference type="Gene3D" id="3.10.129.10">
    <property type="entry name" value="Hotdog Thioesterase"/>
    <property type="match status" value="1"/>
</dbReference>
<dbReference type="PROSITE" id="PS01328">
    <property type="entry name" value="4HBCOA_THIOESTERASE"/>
    <property type="match status" value="1"/>
</dbReference>
<comment type="caution">
    <text evidence="4">The sequence shown here is derived from an EMBL/GenBank/DDBJ whole genome shotgun (WGS) entry which is preliminary data.</text>
</comment>
<accession>A0ABV8K9U2</accession>
<organism evidence="4 5">
    <name type="scientific">Paenibacillus xanthanilyticus</name>
    <dbReference type="NCBI Taxonomy" id="1783531"/>
    <lineage>
        <taxon>Bacteria</taxon>
        <taxon>Bacillati</taxon>
        <taxon>Bacillota</taxon>
        <taxon>Bacilli</taxon>
        <taxon>Bacillales</taxon>
        <taxon>Paenibacillaceae</taxon>
        <taxon>Paenibacillus</taxon>
    </lineage>
</organism>
<dbReference type="PIRSF" id="PIRSF003230">
    <property type="entry name" value="YbgC"/>
    <property type="match status" value="1"/>
</dbReference>
<dbReference type="SUPFAM" id="SSF54637">
    <property type="entry name" value="Thioesterase/thiol ester dehydrase-isomerase"/>
    <property type="match status" value="1"/>
</dbReference>
<dbReference type="EMBL" id="JBHSAM010000034">
    <property type="protein sequence ID" value="MFC4102790.1"/>
    <property type="molecule type" value="Genomic_DNA"/>
</dbReference>
<name>A0ABV8K9U2_9BACL</name>
<evidence type="ECO:0000259" key="3">
    <source>
        <dbReference type="Pfam" id="PF03061"/>
    </source>
</evidence>
<proteinExistence type="inferred from homology"/>
<dbReference type="PANTHER" id="PTHR31793:SF27">
    <property type="entry name" value="NOVEL THIOESTERASE SUPERFAMILY DOMAIN AND SAPOSIN A-TYPE DOMAIN CONTAINING PROTEIN (0610012H03RIK)"/>
    <property type="match status" value="1"/>
</dbReference>
<protein>
    <submittedName>
        <fullName evidence="4">Acyl-CoA thioesterase</fullName>
        <ecNumber evidence="4">3.1.2.-</ecNumber>
    </submittedName>
</protein>
<feature type="domain" description="Thioesterase" evidence="3">
    <location>
        <begin position="28"/>
        <end position="107"/>
    </location>
</feature>
<evidence type="ECO:0000313" key="4">
    <source>
        <dbReference type="EMBL" id="MFC4102790.1"/>
    </source>
</evidence>
<evidence type="ECO:0000256" key="1">
    <source>
        <dbReference type="ARBA" id="ARBA00005953"/>
    </source>
</evidence>
<dbReference type="NCBIfam" id="TIGR00051">
    <property type="entry name" value="YbgC/FadM family acyl-CoA thioesterase"/>
    <property type="match status" value="1"/>
</dbReference>
<dbReference type="EC" id="3.1.2.-" evidence="4"/>
<gene>
    <name evidence="4" type="ORF">ACFOZ8_24525</name>
</gene>
<dbReference type="InterPro" id="IPR029069">
    <property type="entry name" value="HotDog_dom_sf"/>
</dbReference>
<dbReference type="InterPro" id="IPR006684">
    <property type="entry name" value="YbgC/YbaW"/>
</dbReference>
<dbReference type="CDD" id="cd00586">
    <property type="entry name" value="4HBT"/>
    <property type="match status" value="1"/>
</dbReference>
<evidence type="ECO:0000313" key="5">
    <source>
        <dbReference type="Proteomes" id="UP001595715"/>
    </source>
</evidence>
<dbReference type="InterPro" id="IPR006683">
    <property type="entry name" value="Thioestr_dom"/>
</dbReference>
<keyword evidence="5" id="KW-1185">Reference proteome</keyword>
<dbReference type="RefSeq" id="WP_377721398.1">
    <property type="nucleotide sequence ID" value="NZ_JBHSAM010000034.1"/>
</dbReference>
<dbReference type="GO" id="GO:0016787">
    <property type="term" value="F:hydrolase activity"/>
    <property type="evidence" value="ECO:0007669"/>
    <property type="project" value="UniProtKB-KW"/>
</dbReference>
<reference evidence="5" key="1">
    <citation type="journal article" date="2019" name="Int. J. Syst. Evol. Microbiol.">
        <title>The Global Catalogue of Microorganisms (GCM) 10K type strain sequencing project: providing services to taxonomists for standard genome sequencing and annotation.</title>
        <authorList>
            <consortium name="The Broad Institute Genomics Platform"/>
            <consortium name="The Broad Institute Genome Sequencing Center for Infectious Disease"/>
            <person name="Wu L."/>
            <person name="Ma J."/>
        </authorList>
    </citation>
    <scope>NUCLEOTIDE SEQUENCE [LARGE SCALE GENOMIC DNA]</scope>
    <source>
        <strain evidence="5">IBRC-M 10987</strain>
    </source>
</reference>
<keyword evidence="2 4" id="KW-0378">Hydrolase</keyword>
<sequence>MEEQGKEAEPLIWYLHPLRVRYQETDQMGVVFHGNYATWFEIGRTELVRHLGISYKEIEAGGLLLPVVDLSCKFMSPAKYDDTVLVCTAVEQFSPVRLSFRSEVRRVPEEAWQARRFEGATPPGELLVQGGTKHVWVNAEFRPSRLDKAMPDHYAALRQAVREEGSR</sequence>
<comment type="similarity">
    <text evidence="1">Belongs to the 4-hydroxybenzoyl-CoA thioesterase family.</text>
</comment>
<dbReference type="Proteomes" id="UP001595715">
    <property type="component" value="Unassembled WGS sequence"/>
</dbReference>
<dbReference type="InterPro" id="IPR050563">
    <property type="entry name" value="4-hydroxybenzoyl-CoA_TE"/>
</dbReference>